<dbReference type="EC" id="2.1.1.171" evidence="3 8"/>
<name>A0A1H6R2M9_9GAMM</name>
<dbReference type="Gene3D" id="3.40.50.150">
    <property type="entry name" value="Vaccinia Virus protein VP39"/>
    <property type="match status" value="1"/>
</dbReference>
<comment type="similarity">
    <text evidence="2 8">Belongs to the methyltransferase superfamily. RsmD family.</text>
</comment>
<accession>A0A1H6R2M9</accession>
<evidence type="ECO:0000256" key="7">
    <source>
        <dbReference type="ARBA" id="ARBA00048326"/>
    </source>
</evidence>
<dbReference type="EMBL" id="FNYH01000003">
    <property type="protein sequence ID" value="SEI50109.1"/>
    <property type="molecule type" value="Genomic_DNA"/>
</dbReference>
<dbReference type="Pfam" id="PF03602">
    <property type="entry name" value="Cons_hypoth95"/>
    <property type="match status" value="1"/>
</dbReference>
<dbReference type="InterPro" id="IPR004398">
    <property type="entry name" value="RNA_MeTrfase_RsmD"/>
</dbReference>
<evidence type="ECO:0000256" key="3">
    <source>
        <dbReference type="ARBA" id="ARBA00012141"/>
    </source>
</evidence>
<dbReference type="PANTHER" id="PTHR43542:SF1">
    <property type="entry name" value="METHYLTRANSFERASE"/>
    <property type="match status" value="1"/>
</dbReference>
<proteinExistence type="inferred from homology"/>
<dbReference type="PIRSF" id="PIRSF004553">
    <property type="entry name" value="CHP00095"/>
    <property type="match status" value="1"/>
</dbReference>
<dbReference type="PROSITE" id="PS00092">
    <property type="entry name" value="N6_MTASE"/>
    <property type="match status" value="1"/>
</dbReference>
<comment type="function">
    <text evidence="1 8">Specifically methylates the guanine in position 966 of 16S rRNA in the assembled 30S particle.</text>
</comment>
<organism evidence="9 10">
    <name type="scientific">Allopseudospirillum japonicum</name>
    <dbReference type="NCBI Taxonomy" id="64971"/>
    <lineage>
        <taxon>Bacteria</taxon>
        <taxon>Pseudomonadati</taxon>
        <taxon>Pseudomonadota</taxon>
        <taxon>Gammaproteobacteria</taxon>
        <taxon>Oceanospirillales</taxon>
        <taxon>Oceanospirillaceae</taxon>
        <taxon>Allopseudospirillum</taxon>
    </lineage>
</organism>
<dbReference type="SUPFAM" id="SSF53335">
    <property type="entry name" value="S-adenosyl-L-methionine-dependent methyltransferases"/>
    <property type="match status" value="1"/>
</dbReference>
<keyword evidence="8" id="KW-0698">rRNA processing</keyword>
<comment type="catalytic activity">
    <reaction evidence="7 8">
        <text>guanosine(966) in 16S rRNA + S-adenosyl-L-methionine = N(2)-methylguanosine(966) in 16S rRNA + S-adenosyl-L-homocysteine + H(+)</text>
        <dbReference type="Rhea" id="RHEA:23548"/>
        <dbReference type="Rhea" id="RHEA-COMP:10211"/>
        <dbReference type="Rhea" id="RHEA-COMP:10212"/>
        <dbReference type="ChEBI" id="CHEBI:15378"/>
        <dbReference type="ChEBI" id="CHEBI:57856"/>
        <dbReference type="ChEBI" id="CHEBI:59789"/>
        <dbReference type="ChEBI" id="CHEBI:74269"/>
        <dbReference type="ChEBI" id="CHEBI:74481"/>
        <dbReference type="EC" id="2.1.1.171"/>
    </reaction>
</comment>
<dbReference type="Proteomes" id="UP000242999">
    <property type="component" value="Unassembled WGS sequence"/>
</dbReference>
<evidence type="ECO:0000256" key="1">
    <source>
        <dbReference type="ARBA" id="ARBA00002649"/>
    </source>
</evidence>
<evidence type="ECO:0000313" key="10">
    <source>
        <dbReference type="Proteomes" id="UP000242999"/>
    </source>
</evidence>
<keyword evidence="6 8" id="KW-0808">Transferase</keyword>
<dbReference type="GO" id="GO:0052913">
    <property type="term" value="F:16S rRNA (guanine(966)-N(2))-methyltransferase activity"/>
    <property type="evidence" value="ECO:0007669"/>
    <property type="project" value="UniProtKB-EC"/>
</dbReference>
<evidence type="ECO:0000256" key="5">
    <source>
        <dbReference type="ARBA" id="ARBA00022603"/>
    </source>
</evidence>
<evidence type="ECO:0000256" key="8">
    <source>
        <dbReference type="PIRNR" id="PIRNR004553"/>
    </source>
</evidence>
<reference evidence="10" key="1">
    <citation type="submission" date="2016-10" db="EMBL/GenBank/DDBJ databases">
        <authorList>
            <person name="Varghese N."/>
            <person name="Submissions S."/>
        </authorList>
    </citation>
    <scope>NUCLEOTIDE SEQUENCE [LARGE SCALE GENOMIC DNA]</scope>
    <source>
        <strain evidence="10">DSM 7165</strain>
    </source>
</reference>
<dbReference type="GO" id="GO:0003676">
    <property type="term" value="F:nucleic acid binding"/>
    <property type="evidence" value="ECO:0007669"/>
    <property type="project" value="InterPro"/>
</dbReference>
<protein>
    <recommendedName>
        <fullName evidence="4 8">Ribosomal RNA small subunit methyltransferase D</fullName>
        <ecNumber evidence="3 8">2.1.1.171</ecNumber>
    </recommendedName>
</protein>
<evidence type="ECO:0000313" key="9">
    <source>
        <dbReference type="EMBL" id="SEI50109.1"/>
    </source>
</evidence>
<keyword evidence="5 8" id="KW-0489">Methyltransferase</keyword>
<dbReference type="CDD" id="cd02440">
    <property type="entry name" value="AdoMet_MTases"/>
    <property type="match status" value="1"/>
</dbReference>
<evidence type="ECO:0000256" key="6">
    <source>
        <dbReference type="ARBA" id="ARBA00022679"/>
    </source>
</evidence>
<dbReference type="AlphaFoldDB" id="A0A1H6R2M9"/>
<dbReference type="OrthoDB" id="9803017at2"/>
<dbReference type="InterPro" id="IPR002052">
    <property type="entry name" value="DNA_methylase_N6_adenine_CS"/>
</dbReference>
<dbReference type="RefSeq" id="WP_093308702.1">
    <property type="nucleotide sequence ID" value="NZ_FNYH01000003.1"/>
</dbReference>
<evidence type="ECO:0000256" key="2">
    <source>
        <dbReference type="ARBA" id="ARBA00005269"/>
    </source>
</evidence>
<dbReference type="STRING" id="64971.SAMN05421831_10340"/>
<keyword evidence="8" id="KW-0949">S-adenosyl-L-methionine</keyword>
<keyword evidence="10" id="KW-1185">Reference proteome</keyword>
<evidence type="ECO:0000256" key="4">
    <source>
        <dbReference type="ARBA" id="ARBA00013682"/>
    </source>
</evidence>
<dbReference type="NCBIfam" id="TIGR00095">
    <property type="entry name" value="16S rRNA (guanine(966)-N(2))-methyltransferase RsmD"/>
    <property type="match status" value="1"/>
</dbReference>
<dbReference type="PANTHER" id="PTHR43542">
    <property type="entry name" value="METHYLTRANSFERASE"/>
    <property type="match status" value="1"/>
</dbReference>
<gene>
    <name evidence="9" type="ORF">SAMN05421831_10340</name>
</gene>
<sequence length="200" mass="22120">MGKSGPKAAAKKTSSLRIISGDWRGRRLQFTPTSGLRPTGDRMRETLFNWLQFSIAGRRCLDLFAGSGALGLEALSRGAACCDFIELQPQAARQIQMHLNTLKVPSSRAQVHQKNALAWLQQVPVSSVDVVFLDPPFHQDLLAPSLQGLIQAACLAPQAWIYIEQEAQAPLPQVPSHWRLLKQARSQEVQALLYQVVDTL</sequence>
<dbReference type="InterPro" id="IPR029063">
    <property type="entry name" value="SAM-dependent_MTases_sf"/>
</dbReference>